<name>A0A7W9MF23_9ACTN</name>
<evidence type="ECO:0000259" key="5">
    <source>
        <dbReference type="PROSITE" id="PS50983"/>
    </source>
</evidence>
<keyword evidence="3" id="KW-0813">Transport</keyword>
<reference evidence="6 7" key="1">
    <citation type="submission" date="2020-08" db="EMBL/GenBank/DDBJ databases">
        <title>Sequencing the genomes of 1000 actinobacteria strains.</title>
        <authorList>
            <person name="Klenk H.-P."/>
        </authorList>
    </citation>
    <scope>NUCLEOTIDE SEQUENCE [LARGE SCALE GENOMIC DNA]</scope>
    <source>
        <strain evidence="6 7">DSM 46887</strain>
    </source>
</reference>
<dbReference type="GO" id="GO:0030288">
    <property type="term" value="C:outer membrane-bounded periplasmic space"/>
    <property type="evidence" value="ECO:0007669"/>
    <property type="project" value="TreeGrafter"/>
</dbReference>
<gene>
    <name evidence="6" type="ORF">F4562_001624</name>
</gene>
<dbReference type="EMBL" id="JACHMP010000001">
    <property type="protein sequence ID" value="MBB5818562.1"/>
    <property type="molecule type" value="Genomic_DNA"/>
</dbReference>
<evidence type="ECO:0000256" key="2">
    <source>
        <dbReference type="ARBA" id="ARBA00008814"/>
    </source>
</evidence>
<dbReference type="Proteomes" id="UP000540685">
    <property type="component" value="Unassembled WGS sequence"/>
</dbReference>
<dbReference type="RefSeq" id="WP_184542153.1">
    <property type="nucleotide sequence ID" value="NZ_JACHMP010000001.1"/>
</dbReference>
<organism evidence="6 7">
    <name type="scientific">Streptosporangium becharense</name>
    <dbReference type="NCBI Taxonomy" id="1816182"/>
    <lineage>
        <taxon>Bacteria</taxon>
        <taxon>Bacillati</taxon>
        <taxon>Actinomycetota</taxon>
        <taxon>Actinomycetes</taxon>
        <taxon>Streptosporangiales</taxon>
        <taxon>Streptosporangiaceae</taxon>
        <taxon>Streptosporangium</taxon>
    </lineage>
</organism>
<comment type="similarity">
    <text evidence="2">Belongs to the bacterial solute-binding protein 8 family.</text>
</comment>
<comment type="subcellular location">
    <subcellularLocation>
        <location evidence="1">Cell envelope</location>
    </subcellularLocation>
</comment>
<dbReference type="PANTHER" id="PTHR30532">
    <property type="entry name" value="IRON III DICITRATE-BINDING PERIPLASMIC PROTEIN"/>
    <property type="match status" value="1"/>
</dbReference>
<dbReference type="InterPro" id="IPR006311">
    <property type="entry name" value="TAT_signal"/>
</dbReference>
<dbReference type="GO" id="GO:1901678">
    <property type="term" value="P:iron coordination entity transport"/>
    <property type="evidence" value="ECO:0007669"/>
    <property type="project" value="UniProtKB-ARBA"/>
</dbReference>
<dbReference type="Pfam" id="PF01497">
    <property type="entry name" value="Peripla_BP_2"/>
    <property type="match status" value="1"/>
</dbReference>
<dbReference type="AlphaFoldDB" id="A0A7W9MF23"/>
<keyword evidence="7" id="KW-1185">Reference proteome</keyword>
<feature type="domain" description="Fe/B12 periplasmic-binding" evidence="5">
    <location>
        <begin position="56"/>
        <end position="338"/>
    </location>
</feature>
<dbReference type="PROSITE" id="PS51318">
    <property type="entry name" value="TAT"/>
    <property type="match status" value="1"/>
</dbReference>
<evidence type="ECO:0000256" key="3">
    <source>
        <dbReference type="ARBA" id="ARBA00022448"/>
    </source>
</evidence>
<dbReference type="InterPro" id="IPR002491">
    <property type="entry name" value="ABC_transptr_periplasmic_BD"/>
</dbReference>
<sequence>MSLSALPRRDFLAAGLGLMFGLTACGGGSGTTPAAPGASAASPGAGPWTFTDDRGKKIDLPARPSRIVAQVGAAAALWDFGIRPIGVFGPHKLKDGGKDPQVGEVDITKVESLGNVWDEFNVEKYISLQPELLISGMYDDKALWYVPEKSSATIEQVAPTLGVRQTGRSLPEIIGKYAEVAAALGADANAPGVAAAKTRFETASKALVTPEIAKLKVMIMAGGPESLWVASPADHPDVRYFKELGLDVVVPEKVDQGGFWQTLSWENADTYPADVILTDARAQSMQAEEMKKKPTFADLPAVKAGQVYPWLAEQRYSYQGYADVLERLHAALAASKKV</sequence>
<dbReference type="InterPro" id="IPR051313">
    <property type="entry name" value="Bact_iron-sidero_bind"/>
</dbReference>
<evidence type="ECO:0000313" key="7">
    <source>
        <dbReference type="Proteomes" id="UP000540685"/>
    </source>
</evidence>
<dbReference type="PANTHER" id="PTHR30532:SF24">
    <property type="entry name" value="FERRIC ENTEROBACTIN-BINDING PERIPLASMIC PROTEIN FEPB"/>
    <property type="match status" value="1"/>
</dbReference>
<evidence type="ECO:0000313" key="6">
    <source>
        <dbReference type="EMBL" id="MBB5818562.1"/>
    </source>
</evidence>
<proteinExistence type="inferred from homology"/>
<keyword evidence="4" id="KW-0732">Signal</keyword>
<dbReference type="Gene3D" id="3.40.50.1980">
    <property type="entry name" value="Nitrogenase molybdenum iron protein domain"/>
    <property type="match status" value="2"/>
</dbReference>
<evidence type="ECO:0000256" key="1">
    <source>
        <dbReference type="ARBA" id="ARBA00004196"/>
    </source>
</evidence>
<accession>A0A7W9MF23</accession>
<evidence type="ECO:0000256" key="4">
    <source>
        <dbReference type="ARBA" id="ARBA00022729"/>
    </source>
</evidence>
<dbReference type="SUPFAM" id="SSF53807">
    <property type="entry name" value="Helical backbone' metal receptor"/>
    <property type="match status" value="1"/>
</dbReference>
<comment type="caution">
    <text evidence="6">The sequence shown here is derived from an EMBL/GenBank/DDBJ whole genome shotgun (WGS) entry which is preliminary data.</text>
</comment>
<dbReference type="PROSITE" id="PS50983">
    <property type="entry name" value="FE_B12_PBP"/>
    <property type="match status" value="1"/>
</dbReference>
<protein>
    <submittedName>
        <fullName evidence="6">Iron complex transport system substrate-binding protein</fullName>
    </submittedName>
</protein>